<feature type="domain" description="FAD/NAD(P)-binding" evidence="9">
    <location>
        <begin position="7"/>
        <end position="327"/>
    </location>
</feature>
<organism evidence="10 11">
    <name type="scientific">Paraburkholderia panacisoli</name>
    <dbReference type="NCBI Taxonomy" id="2603818"/>
    <lineage>
        <taxon>Bacteria</taxon>
        <taxon>Pseudomonadati</taxon>
        <taxon>Pseudomonadota</taxon>
        <taxon>Betaproteobacteria</taxon>
        <taxon>Burkholderiales</taxon>
        <taxon>Burkholderiaceae</taxon>
        <taxon>Paraburkholderia</taxon>
    </lineage>
</organism>
<accession>A0A5B0H8A2</accession>
<name>A0A5B0H8A2_9BURK</name>
<evidence type="ECO:0000313" key="11">
    <source>
        <dbReference type="Proteomes" id="UP000325273"/>
    </source>
</evidence>
<dbReference type="AlphaFoldDB" id="A0A5B0H8A2"/>
<comment type="similarity">
    <text evidence="1">Belongs to the class-I pyridine nucleotide-disulfide oxidoreductase family.</text>
</comment>
<comment type="caution">
    <text evidence="10">The sequence shown here is derived from an EMBL/GenBank/DDBJ whole genome shotgun (WGS) entry which is preliminary data.</text>
</comment>
<feature type="binding site" evidence="6">
    <location>
        <position position="53"/>
    </location>
    <ligand>
        <name>FAD</name>
        <dbReference type="ChEBI" id="CHEBI:57692"/>
    </ligand>
</feature>
<dbReference type="Gene3D" id="3.50.50.60">
    <property type="entry name" value="FAD/NAD(P)-binding domain"/>
    <property type="match status" value="2"/>
</dbReference>
<dbReference type="Gene3D" id="3.30.390.30">
    <property type="match status" value="1"/>
</dbReference>
<evidence type="ECO:0000256" key="4">
    <source>
        <dbReference type="ARBA" id="ARBA00023002"/>
    </source>
</evidence>
<dbReference type="Proteomes" id="UP000325273">
    <property type="component" value="Unassembled WGS sequence"/>
</dbReference>
<keyword evidence="11" id="KW-1185">Reference proteome</keyword>
<dbReference type="EMBL" id="VTUZ01000009">
    <property type="protein sequence ID" value="KAA1011361.1"/>
    <property type="molecule type" value="Genomic_DNA"/>
</dbReference>
<evidence type="ECO:0000259" key="9">
    <source>
        <dbReference type="Pfam" id="PF07992"/>
    </source>
</evidence>
<feature type="binding site" evidence="6">
    <location>
        <begin position="182"/>
        <end position="189"/>
    </location>
    <ligand>
        <name>NAD(+)</name>
        <dbReference type="ChEBI" id="CHEBI:57540"/>
    </ligand>
</feature>
<evidence type="ECO:0000256" key="5">
    <source>
        <dbReference type="PIRSR" id="PIRSR000350-2"/>
    </source>
</evidence>
<dbReference type="InterPro" id="IPR023753">
    <property type="entry name" value="FAD/NAD-binding_dom"/>
</dbReference>
<evidence type="ECO:0000256" key="3">
    <source>
        <dbReference type="ARBA" id="ARBA00022827"/>
    </source>
</evidence>
<sequence length="467" mass="49788">MSQAEHFDTVILGSGQGGKLLAWHLARSGQRVAVVERQWVGGSCPAVACLPSKNEIWSARVAHLAQRAGEFGTITGPVTIDMAKVRERKRGMIEREVAFHLQAYASSGAELIMGTGRFVAPKTIEVQLNNGETRTLSGDQVVVNVGSHAAIPDAPGLREAQPLTHIGALDLDYAPAHLIVLGGGYTGIEMAQAYRRFGSEVTIVEHGQQLMGREDADVAEEMSRVLSGEGIDILLGAEMLRVEGQSGKHVSVTVRTAAGEQTIEGSDLLVAVGRIPNTAGIGLDKAGVALDERGYIRVNDRLQTSAPGVWAIGEVAGSPQFTHVSVDDFRIVRDNLAGGHRSTRDRLVPYTMFSEPPLAHVGLSEREAQKQGIAVRVAKLPMSNVLRTEATGETQGFMKVLVSATDDRIVGFTMIGAEAGEVMAAMQTAMLAELPYPKLRDAVITHLTYAEGFGPLLANVPPRAAAQ</sequence>
<dbReference type="PANTHER" id="PTHR43014:SF2">
    <property type="entry name" value="MERCURIC REDUCTASE"/>
    <property type="match status" value="1"/>
</dbReference>
<feature type="binding site" evidence="6">
    <location>
        <position position="205"/>
    </location>
    <ligand>
        <name>NAD(+)</name>
        <dbReference type="ChEBI" id="CHEBI:57540"/>
    </ligand>
</feature>
<dbReference type="GO" id="GO:0050660">
    <property type="term" value="F:flavin adenine dinucleotide binding"/>
    <property type="evidence" value="ECO:0007669"/>
    <property type="project" value="TreeGrafter"/>
</dbReference>
<keyword evidence="2" id="KW-0285">Flavoprotein</keyword>
<dbReference type="PIRSF" id="PIRSF000350">
    <property type="entry name" value="Mercury_reductase_MerA"/>
    <property type="match status" value="1"/>
</dbReference>
<evidence type="ECO:0000259" key="8">
    <source>
        <dbReference type="Pfam" id="PF02852"/>
    </source>
</evidence>
<dbReference type="SUPFAM" id="SSF51905">
    <property type="entry name" value="FAD/NAD(P)-binding domain"/>
    <property type="match status" value="1"/>
</dbReference>
<protein>
    <submittedName>
        <fullName evidence="10">Mercuric reductase</fullName>
    </submittedName>
</protein>
<dbReference type="PANTHER" id="PTHR43014">
    <property type="entry name" value="MERCURIC REDUCTASE"/>
    <property type="match status" value="1"/>
</dbReference>
<dbReference type="PRINTS" id="PR00368">
    <property type="entry name" value="FADPNR"/>
</dbReference>
<dbReference type="InterPro" id="IPR016156">
    <property type="entry name" value="FAD/NAD-linked_Rdtase_dimer_sf"/>
</dbReference>
<evidence type="ECO:0000256" key="2">
    <source>
        <dbReference type="ARBA" id="ARBA00022630"/>
    </source>
</evidence>
<keyword evidence="6" id="KW-0520">NAD</keyword>
<feature type="binding site" evidence="6">
    <location>
        <position position="273"/>
    </location>
    <ligand>
        <name>NAD(+)</name>
        <dbReference type="ChEBI" id="CHEBI:57540"/>
    </ligand>
</feature>
<proteinExistence type="inferred from homology"/>
<feature type="binding site" evidence="6">
    <location>
        <position position="116"/>
    </location>
    <ligand>
        <name>FAD</name>
        <dbReference type="ChEBI" id="CHEBI:57692"/>
    </ligand>
</feature>
<keyword evidence="6" id="KW-0547">Nucleotide-binding</keyword>
<dbReference type="InterPro" id="IPR001100">
    <property type="entry name" value="Pyr_nuc-diS_OxRdtase"/>
</dbReference>
<dbReference type="InterPro" id="IPR036188">
    <property type="entry name" value="FAD/NAD-bd_sf"/>
</dbReference>
<keyword evidence="4" id="KW-0560">Oxidoreductase</keyword>
<evidence type="ECO:0000256" key="7">
    <source>
        <dbReference type="PIRSR" id="PIRSR000350-4"/>
    </source>
</evidence>
<feature type="active site" description="Proton acceptor" evidence="5">
    <location>
        <position position="446"/>
    </location>
</feature>
<evidence type="ECO:0000256" key="6">
    <source>
        <dbReference type="PIRSR" id="PIRSR000350-3"/>
    </source>
</evidence>
<dbReference type="SUPFAM" id="SSF55424">
    <property type="entry name" value="FAD/NAD-linked reductases, dimerisation (C-terminal) domain"/>
    <property type="match status" value="1"/>
</dbReference>
<dbReference type="FunFam" id="3.30.390.30:FF:000001">
    <property type="entry name" value="Dihydrolipoyl dehydrogenase"/>
    <property type="match status" value="1"/>
</dbReference>
<dbReference type="PRINTS" id="PR00411">
    <property type="entry name" value="PNDRDTASEI"/>
</dbReference>
<evidence type="ECO:0000256" key="1">
    <source>
        <dbReference type="ARBA" id="ARBA00007532"/>
    </source>
</evidence>
<dbReference type="RefSeq" id="WP_149670794.1">
    <property type="nucleotide sequence ID" value="NZ_VTUZ01000009.1"/>
</dbReference>
<feature type="domain" description="Pyridine nucleotide-disulphide oxidoreductase dimerisation" evidence="8">
    <location>
        <begin position="348"/>
        <end position="453"/>
    </location>
</feature>
<dbReference type="Pfam" id="PF07992">
    <property type="entry name" value="Pyr_redox_2"/>
    <property type="match status" value="1"/>
</dbReference>
<dbReference type="Pfam" id="PF02852">
    <property type="entry name" value="Pyr_redox_dim"/>
    <property type="match status" value="1"/>
</dbReference>
<keyword evidence="3 6" id="KW-0274">FAD</keyword>
<dbReference type="InterPro" id="IPR004099">
    <property type="entry name" value="Pyr_nucl-diS_OxRdtase_dimer"/>
</dbReference>
<dbReference type="GO" id="GO:0003955">
    <property type="term" value="F:NAD(P)H dehydrogenase (quinone) activity"/>
    <property type="evidence" value="ECO:0007669"/>
    <property type="project" value="TreeGrafter"/>
</dbReference>
<feature type="disulfide bond" description="Redox-active" evidence="7">
    <location>
        <begin position="44"/>
        <end position="49"/>
    </location>
</feature>
<reference evidence="10 11" key="1">
    <citation type="submission" date="2019-08" db="EMBL/GenBank/DDBJ databases">
        <title>Paraburkholderia sp. DCY113.</title>
        <authorList>
            <person name="Kang J."/>
        </authorList>
    </citation>
    <scope>NUCLEOTIDE SEQUENCE [LARGE SCALE GENOMIC DNA]</scope>
    <source>
        <strain evidence="10 11">DCY113</strain>
    </source>
</reference>
<comment type="cofactor">
    <cofactor evidence="6">
        <name>FAD</name>
        <dbReference type="ChEBI" id="CHEBI:57692"/>
    </cofactor>
    <text evidence="6">Binds 1 FAD per subunit.</text>
</comment>
<gene>
    <name evidence="10" type="ORF">FVF58_15590</name>
</gene>
<evidence type="ECO:0000313" key="10">
    <source>
        <dbReference type="EMBL" id="KAA1011361.1"/>
    </source>
</evidence>